<sequence>MFRLHTYPSVTVLGLKKVSYTETHLESDIQYCEAPETVMRGLYDFLGPRVNTYLISTSSAQLEKLRNAAGDGLKVWTSLGAELGCMLFKDYQPLLDKPLDEGRFYQRPPSCILTGSHTANKDDGGCDGWQRLLDVHATAVVGCVLNVANGDSCSLLGTLCVAGMILTTRCAALLELGCIHSHTRATIILLARETISSCRLQW</sequence>
<name>M2R282_CERS8</name>
<keyword evidence="2" id="KW-1185">Reference proteome</keyword>
<proteinExistence type="predicted"/>
<reference evidence="1 2" key="1">
    <citation type="journal article" date="2012" name="Proc. Natl. Acad. Sci. U.S.A.">
        <title>Comparative genomics of Ceriporiopsis subvermispora and Phanerochaete chrysosporium provide insight into selective ligninolysis.</title>
        <authorList>
            <person name="Fernandez-Fueyo E."/>
            <person name="Ruiz-Duenas F.J."/>
            <person name="Ferreira P."/>
            <person name="Floudas D."/>
            <person name="Hibbett D.S."/>
            <person name="Canessa P."/>
            <person name="Larrondo L.F."/>
            <person name="James T.Y."/>
            <person name="Seelenfreund D."/>
            <person name="Lobos S."/>
            <person name="Polanco R."/>
            <person name="Tello M."/>
            <person name="Honda Y."/>
            <person name="Watanabe T."/>
            <person name="Watanabe T."/>
            <person name="Ryu J.S."/>
            <person name="Kubicek C.P."/>
            <person name="Schmoll M."/>
            <person name="Gaskell J."/>
            <person name="Hammel K.E."/>
            <person name="St John F.J."/>
            <person name="Vanden Wymelenberg A."/>
            <person name="Sabat G."/>
            <person name="Splinter BonDurant S."/>
            <person name="Syed K."/>
            <person name="Yadav J.S."/>
            <person name="Doddapaneni H."/>
            <person name="Subramanian V."/>
            <person name="Lavin J.L."/>
            <person name="Oguiza J.A."/>
            <person name="Perez G."/>
            <person name="Pisabarro A.G."/>
            <person name="Ramirez L."/>
            <person name="Santoyo F."/>
            <person name="Master E."/>
            <person name="Coutinho P.M."/>
            <person name="Henrissat B."/>
            <person name="Lombard V."/>
            <person name="Magnuson J.K."/>
            <person name="Kuees U."/>
            <person name="Hori C."/>
            <person name="Igarashi K."/>
            <person name="Samejima M."/>
            <person name="Held B.W."/>
            <person name="Barry K.W."/>
            <person name="LaButti K.M."/>
            <person name="Lapidus A."/>
            <person name="Lindquist E.A."/>
            <person name="Lucas S.M."/>
            <person name="Riley R."/>
            <person name="Salamov A.A."/>
            <person name="Hoffmeister D."/>
            <person name="Schwenk D."/>
            <person name="Hadar Y."/>
            <person name="Yarden O."/>
            <person name="de Vries R.P."/>
            <person name="Wiebenga A."/>
            <person name="Stenlid J."/>
            <person name="Eastwood D."/>
            <person name="Grigoriev I.V."/>
            <person name="Berka R.M."/>
            <person name="Blanchette R.A."/>
            <person name="Kersten P."/>
            <person name="Martinez A.T."/>
            <person name="Vicuna R."/>
            <person name="Cullen D."/>
        </authorList>
    </citation>
    <scope>NUCLEOTIDE SEQUENCE [LARGE SCALE GENOMIC DNA]</scope>
    <source>
        <strain evidence="1 2">B</strain>
    </source>
</reference>
<dbReference type="HOGENOM" id="CLU_1354449_0_0_1"/>
<organism evidence="1 2">
    <name type="scientific">Ceriporiopsis subvermispora (strain B)</name>
    <name type="common">White-rot fungus</name>
    <name type="synonym">Gelatoporia subvermispora</name>
    <dbReference type="NCBI Taxonomy" id="914234"/>
    <lineage>
        <taxon>Eukaryota</taxon>
        <taxon>Fungi</taxon>
        <taxon>Dikarya</taxon>
        <taxon>Basidiomycota</taxon>
        <taxon>Agaricomycotina</taxon>
        <taxon>Agaricomycetes</taxon>
        <taxon>Polyporales</taxon>
        <taxon>Gelatoporiaceae</taxon>
        <taxon>Gelatoporia</taxon>
    </lineage>
</organism>
<dbReference type="Proteomes" id="UP000016930">
    <property type="component" value="Unassembled WGS sequence"/>
</dbReference>
<gene>
    <name evidence="1" type="ORF">CERSUDRAFT_73092</name>
</gene>
<evidence type="ECO:0000313" key="1">
    <source>
        <dbReference type="EMBL" id="EMD38640.1"/>
    </source>
</evidence>
<evidence type="ECO:0000313" key="2">
    <source>
        <dbReference type="Proteomes" id="UP000016930"/>
    </source>
</evidence>
<accession>M2R282</accession>
<dbReference type="AlphaFoldDB" id="M2R282"/>
<dbReference type="EMBL" id="KB445795">
    <property type="protein sequence ID" value="EMD38640.1"/>
    <property type="molecule type" value="Genomic_DNA"/>
</dbReference>
<protein>
    <submittedName>
        <fullName evidence="1">Uncharacterized protein</fullName>
    </submittedName>
</protein>